<reference evidence="7 8" key="1">
    <citation type="journal article" date="2018" name="Mol. Ecol.">
        <title>The obligate alkalophilic soda-lake fungus Sodiomyces alkalinus has shifted to a protein diet.</title>
        <authorList>
            <person name="Grum-Grzhimaylo A.A."/>
            <person name="Falkoski D.L."/>
            <person name="van den Heuvel J."/>
            <person name="Valero-Jimenez C.A."/>
            <person name="Min B."/>
            <person name="Choi I.G."/>
            <person name="Lipzen A."/>
            <person name="Daum C.G."/>
            <person name="Aanen D.K."/>
            <person name="Tsang A."/>
            <person name="Henrissat B."/>
            <person name="Bilanenko E.N."/>
            <person name="de Vries R.P."/>
            <person name="van Kan J.A.L."/>
            <person name="Grigoriev I.V."/>
            <person name="Debets A.J.M."/>
        </authorList>
    </citation>
    <scope>NUCLEOTIDE SEQUENCE [LARGE SCALE GENOMIC DNA]</scope>
    <source>
        <strain evidence="7 8">F11</strain>
    </source>
</reference>
<evidence type="ECO:0000313" key="7">
    <source>
        <dbReference type="EMBL" id="ROT39205.1"/>
    </source>
</evidence>
<dbReference type="Proteomes" id="UP000272025">
    <property type="component" value="Unassembled WGS sequence"/>
</dbReference>
<dbReference type="InterPro" id="IPR051795">
    <property type="entry name" value="Glycosyl_Hydrlase_43"/>
</dbReference>
<evidence type="ECO:0000256" key="5">
    <source>
        <dbReference type="PIRSR" id="PIRSR606710-2"/>
    </source>
</evidence>
<dbReference type="STRING" id="1314773.A0A3N2PXY2"/>
<dbReference type="InterPro" id="IPR006710">
    <property type="entry name" value="Glyco_hydro_43"/>
</dbReference>
<name>A0A3N2PXY2_SODAK</name>
<dbReference type="GeneID" id="39581350"/>
<dbReference type="CDD" id="cd08999">
    <property type="entry name" value="GH43_ABN-like"/>
    <property type="match status" value="1"/>
</dbReference>
<dbReference type="OrthoDB" id="3879658at2759"/>
<gene>
    <name evidence="7" type="ORF">SODALDRAFT_339624</name>
</gene>
<dbReference type="Gene3D" id="2.115.10.20">
    <property type="entry name" value="Glycosyl hydrolase domain, family 43"/>
    <property type="match status" value="1"/>
</dbReference>
<feature type="site" description="Important for catalytic activity, responsible for pKa modulation of the active site Glu and correct orientation of both the proton donor and substrate" evidence="5">
    <location>
        <position position="128"/>
    </location>
</feature>
<protein>
    <submittedName>
        <fullName evidence="7">Glycosyl hydrolase family 43 protein</fullName>
    </submittedName>
</protein>
<evidence type="ECO:0000256" key="4">
    <source>
        <dbReference type="PIRSR" id="PIRSR606710-1"/>
    </source>
</evidence>
<dbReference type="AlphaFoldDB" id="A0A3N2PXY2"/>
<proteinExistence type="inferred from homology"/>
<dbReference type="PANTHER" id="PTHR42812:SF5">
    <property type="entry name" value="ENDO-ARABINASE"/>
    <property type="match status" value="1"/>
</dbReference>
<evidence type="ECO:0000256" key="3">
    <source>
        <dbReference type="ARBA" id="ARBA00023295"/>
    </source>
</evidence>
<feature type="active site" description="Proton acceptor" evidence="4">
    <location>
        <position position="11"/>
    </location>
</feature>
<dbReference type="InterPro" id="IPR023296">
    <property type="entry name" value="Glyco_hydro_beta-prop_sf"/>
</dbReference>
<evidence type="ECO:0000256" key="2">
    <source>
        <dbReference type="ARBA" id="ARBA00022801"/>
    </source>
</evidence>
<feature type="active site" description="Proton donor" evidence="4">
    <location>
        <position position="203"/>
    </location>
</feature>
<evidence type="ECO:0000256" key="1">
    <source>
        <dbReference type="ARBA" id="ARBA00009865"/>
    </source>
</evidence>
<dbReference type="EMBL" id="ML119054">
    <property type="protein sequence ID" value="ROT39205.1"/>
    <property type="molecule type" value="Genomic_DNA"/>
</dbReference>
<dbReference type="SUPFAM" id="SSF75005">
    <property type="entry name" value="Arabinanase/levansucrase/invertase"/>
    <property type="match status" value="1"/>
</dbReference>
<keyword evidence="3 6" id="KW-0326">Glycosidase</keyword>
<dbReference type="GO" id="GO:0005975">
    <property type="term" value="P:carbohydrate metabolic process"/>
    <property type="evidence" value="ECO:0007669"/>
    <property type="project" value="InterPro"/>
</dbReference>
<keyword evidence="2 6" id="KW-0378">Hydrolase</keyword>
<sequence>MTAQLALNFPDPSILQDSNGIWYAFATNGNGKHVQAAWARDPLGPWMYYDRDVLPDTGWATGRETWAPDVRRAVDGEYVLYFAGEVPGQQGRHCIGVATSRPERGILGPYTPQMQPWVCPLDQGGAIDASGFVDPATGRRYVVYKIEGYSDWACNGNNSRPGPEGGWASTPIMLQEVGADGYSKIGQATTILDRVEADGPLVEAPNLVRTNDGVYVLFYSSNCFNSRRYNVNYATSSRDVRGPYVRAEGPLLQTGSFGLVSPGGGTSVAGGPEVLVFHAYCPQGRCLHATRYSSGGSRMRILG</sequence>
<evidence type="ECO:0000313" key="8">
    <source>
        <dbReference type="Proteomes" id="UP000272025"/>
    </source>
</evidence>
<organism evidence="7 8">
    <name type="scientific">Sodiomyces alkalinus (strain CBS 110278 / VKM F-3762 / F11)</name>
    <name type="common">Alkaliphilic filamentous fungus</name>
    <dbReference type="NCBI Taxonomy" id="1314773"/>
    <lineage>
        <taxon>Eukaryota</taxon>
        <taxon>Fungi</taxon>
        <taxon>Dikarya</taxon>
        <taxon>Ascomycota</taxon>
        <taxon>Pezizomycotina</taxon>
        <taxon>Sordariomycetes</taxon>
        <taxon>Hypocreomycetidae</taxon>
        <taxon>Glomerellales</taxon>
        <taxon>Plectosphaerellaceae</taxon>
        <taxon>Sodiomyces</taxon>
    </lineage>
</organism>
<keyword evidence="8" id="KW-1185">Reference proteome</keyword>
<comment type="similarity">
    <text evidence="1 6">Belongs to the glycosyl hydrolase 43 family.</text>
</comment>
<dbReference type="PANTHER" id="PTHR42812">
    <property type="entry name" value="BETA-XYLOSIDASE"/>
    <property type="match status" value="1"/>
</dbReference>
<dbReference type="RefSeq" id="XP_028467011.1">
    <property type="nucleotide sequence ID" value="XM_028612872.1"/>
</dbReference>
<dbReference type="Pfam" id="PF04616">
    <property type="entry name" value="Glyco_hydro_43"/>
    <property type="match status" value="1"/>
</dbReference>
<dbReference type="GO" id="GO:0004553">
    <property type="term" value="F:hydrolase activity, hydrolyzing O-glycosyl compounds"/>
    <property type="evidence" value="ECO:0007669"/>
    <property type="project" value="InterPro"/>
</dbReference>
<accession>A0A3N2PXY2</accession>
<evidence type="ECO:0000256" key="6">
    <source>
        <dbReference type="RuleBase" id="RU361187"/>
    </source>
</evidence>